<proteinExistence type="predicted"/>
<dbReference type="SUPFAM" id="SSF52833">
    <property type="entry name" value="Thioredoxin-like"/>
    <property type="match status" value="2"/>
</dbReference>
<dbReference type="PANTHER" id="PTHR47578">
    <property type="entry name" value="THIOREDOXIN-LIKE PROTEIN CDSP32, CHLOROPLASTIC"/>
    <property type="match status" value="1"/>
</dbReference>
<name>A0AAD3HKV6_9CHLO</name>
<dbReference type="GO" id="GO:0016671">
    <property type="term" value="F:oxidoreductase activity, acting on a sulfur group of donors, disulfide as acceptor"/>
    <property type="evidence" value="ECO:0007669"/>
    <property type="project" value="InterPro"/>
</dbReference>
<feature type="region of interest" description="Disordered" evidence="1">
    <location>
        <begin position="339"/>
        <end position="368"/>
    </location>
</feature>
<dbReference type="InterPro" id="IPR036249">
    <property type="entry name" value="Thioredoxin-like_sf"/>
</dbReference>
<dbReference type="Proteomes" id="UP001054857">
    <property type="component" value="Unassembled WGS sequence"/>
</dbReference>
<comment type="caution">
    <text evidence="2">The sequence shown here is derived from an EMBL/GenBank/DDBJ whole genome shotgun (WGS) entry which is preliminary data.</text>
</comment>
<dbReference type="AlphaFoldDB" id="A0AAD3HKV6"/>
<dbReference type="CDD" id="cd02947">
    <property type="entry name" value="TRX_family"/>
    <property type="match status" value="1"/>
</dbReference>
<gene>
    <name evidence="2" type="ORF">Agub_g5684</name>
</gene>
<organism evidence="2 3">
    <name type="scientific">Astrephomene gubernaculifera</name>
    <dbReference type="NCBI Taxonomy" id="47775"/>
    <lineage>
        <taxon>Eukaryota</taxon>
        <taxon>Viridiplantae</taxon>
        <taxon>Chlorophyta</taxon>
        <taxon>core chlorophytes</taxon>
        <taxon>Chlorophyceae</taxon>
        <taxon>CS clade</taxon>
        <taxon>Chlamydomonadales</taxon>
        <taxon>Astrephomenaceae</taxon>
        <taxon>Astrephomene</taxon>
    </lineage>
</organism>
<evidence type="ECO:0000256" key="1">
    <source>
        <dbReference type="SAM" id="MobiDB-lite"/>
    </source>
</evidence>
<protein>
    <submittedName>
        <fullName evidence="2">Uncharacterized protein</fullName>
    </submittedName>
</protein>
<dbReference type="InterPro" id="IPR044192">
    <property type="entry name" value="CDSP32"/>
</dbReference>
<dbReference type="Gene3D" id="3.40.30.10">
    <property type="entry name" value="Glutaredoxin"/>
    <property type="match status" value="2"/>
</dbReference>
<evidence type="ECO:0000313" key="2">
    <source>
        <dbReference type="EMBL" id="GFR44452.1"/>
    </source>
</evidence>
<sequence>MRLCSCSTLPGPGSTGQLCATSMVLNRHCKPVQLLGRRRWDRCINSRGAGCVRKAASGREGETPIERRLRESAEVESRVRNIDSEDDLLQLLDDAGDKLVVLEVQSEVLCELGLDEPEPELHWKLDEQRQHEQRMAKCQAVKHVIQRTARESPDVVFAAFETDGTPAREALVRKLGVEVLPTLQFYKGGRLLWEHKGAAAMEAGVGEGVMYYGDSAAGGLAPISSYVAEISSRQQLADFLAAETDPAVLQVLNVALTSAGPCIRVFPAVVALSRSFKGFASFGRLLGDASEETEGLLRELNIVEVPTFVFFRAGKEVGRHVGSDRGDLIGQILQQQAAVGLSPPPPPVTAGRSARPRTRGASAAGRRK</sequence>
<evidence type="ECO:0000313" key="3">
    <source>
        <dbReference type="Proteomes" id="UP001054857"/>
    </source>
</evidence>
<dbReference type="EMBL" id="BMAR01000007">
    <property type="protein sequence ID" value="GFR44452.1"/>
    <property type="molecule type" value="Genomic_DNA"/>
</dbReference>
<keyword evidence="3" id="KW-1185">Reference proteome</keyword>
<reference evidence="2 3" key="1">
    <citation type="journal article" date="2021" name="Sci. Rep.">
        <title>Genome sequencing of the multicellular alga Astrephomene provides insights into convergent evolution of germ-soma differentiation.</title>
        <authorList>
            <person name="Yamashita S."/>
            <person name="Yamamoto K."/>
            <person name="Matsuzaki R."/>
            <person name="Suzuki S."/>
            <person name="Yamaguchi H."/>
            <person name="Hirooka S."/>
            <person name="Minakuchi Y."/>
            <person name="Miyagishima S."/>
            <person name="Kawachi M."/>
            <person name="Toyoda A."/>
            <person name="Nozaki H."/>
        </authorList>
    </citation>
    <scope>NUCLEOTIDE SEQUENCE [LARGE SCALE GENOMIC DNA]</scope>
    <source>
        <strain evidence="2 3">NIES-4017</strain>
    </source>
</reference>
<accession>A0AAD3HKV6</accession>
<dbReference type="PANTHER" id="PTHR47578:SF1">
    <property type="entry name" value="THIOREDOXIN-LIKE PROTEIN CDSP32, CHLOROPLASTIC"/>
    <property type="match status" value="1"/>
</dbReference>